<organism evidence="1 2">
    <name type="scientific">Solanum bulbocastanum</name>
    <name type="common">Wild potato</name>
    <dbReference type="NCBI Taxonomy" id="147425"/>
    <lineage>
        <taxon>Eukaryota</taxon>
        <taxon>Viridiplantae</taxon>
        <taxon>Streptophyta</taxon>
        <taxon>Embryophyta</taxon>
        <taxon>Tracheophyta</taxon>
        <taxon>Spermatophyta</taxon>
        <taxon>Magnoliopsida</taxon>
        <taxon>eudicotyledons</taxon>
        <taxon>Gunneridae</taxon>
        <taxon>Pentapetalae</taxon>
        <taxon>asterids</taxon>
        <taxon>lamiids</taxon>
        <taxon>Solanales</taxon>
        <taxon>Solanaceae</taxon>
        <taxon>Solanoideae</taxon>
        <taxon>Solaneae</taxon>
        <taxon>Solanum</taxon>
    </lineage>
</organism>
<reference evidence="1 2" key="1">
    <citation type="submission" date="2024-02" db="EMBL/GenBank/DDBJ databases">
        <title>de novo genome assembly of Solanum bulbocastanum strain 11H21.</title>
        <authorList>
            <person name="Hosaka A.J."/>
        </authorList>
    </citation>
    <scope>NUCLEOTIDE SEQUENCE [LARGE SCALE GENOMIC DNA]</scope>
    <source>
        <tissue evidence="1">Young leaves</tissue>
    </source>
</reference>
<sequence length="46" mass="5240">MEFWFVVAAAGAGYVAQYLQSSSEEKDNKNLLHQLREKVCPFHILA</sequence>
<proteinExistence type="predicted"/>
<dbReference type="AlphaFoldDB" id="A0AAN8YD02"/>
<comment type="caution">
    <text evidence="1">The sequence shown here is derived from an EMBL/GenBank/DDBJ whole genome shotgun (WGS) entry which is preliminary data.</text>
</comment>
<evidence type="ECO:0000313" key="1">
    <source>
        <dbReference type="EMBL" id="KAK6788514.1"/>
    </source>
</evidence>
<dbReference type="Proteomes" id="UP001371456">
    <property type="component" value="Unassembled WGS sequence"/>
</dbReference>
<protein>
    <submittedName>
        <fullName evidence="1">Uncharacterized protein</fullName>
    </submittedName>
</protein>
<keyword evidence="2" id="KW-1185">Reference proteome</keyword>
<gene>
    <name evidence="1" type="ORF">RDI58_012312</name>
</gene>
<dbReference type="EMBL" id="JBANQN010000005">
    <property type="protein sequence ID" value="KAK6788514.1"/>
    <property type="molecule type" value="Genomic_DNA"/>
</dbReference>
<accession>A0AAN8YD02</accession>
<evidence type="ECO:0000313" key="2">
    <source>
        <dbReference type="Proteomes" id="UP001371456"/>
    </source>
</evidence>
<name>A0AAN8YD02_SOLBU</name>